<accession>A0ABV7LA53</accession>
<dbReference type="InterPro" id="IPR011711">
    <property type="entry name" value="GntR_C"/>
</dbReference>
<dbReference type="PANTHER" id="PTHR43537:SF5">
    <property type="entry name" value="UXU OPERON TRANSCRIPTIONAL REGULATOR"/>
    <property type="match status" value="1"/>
</dbReference>
<reference evidence="6" key="1">
    <citation type="journal article" date="2019" name="Int. J. Syst. Evol. Microbiol.">
        <title>The Global Catalogue of Microorganisms (GCM) 10K type strain sequencing project: providing services to taxonomists for standard genome sequencing and annotation.</title>
        <authorList>
            <consortium name="The Broad Institute Genomics Platform"/>
            <consortium name="The Broad Institute Genome Sequencing Center for Infectious Disease"/>
            <person name="Wu L."/>
            <person name="Ma J."/>
        </authorList>
    </citation>
    <scope>NUCLEOTIDE SEQUENCE [LARGE SCALE GENOMIC DNA]</scope>
    <source>
        <strain evidence="6">KCTC 42964</strain>
    </source>
</reference>
<evidence type="ECO:0000256" key="2">
    <source>
        <dbReference type="ARBA" id="ARBA00023125"/>
    </source>
</evidence>
<keyword evidence="2" id="KW-0238">DNA-binding</keyword>
<dbReference type="SMART" id="SM00895">
    <property type="entry name" value="FCD"/>
    <property type="match status" value="1"/>
</dbReference>
<dbReference type="Proteomes" id="UP001595528">
    <property type="component" value="Unassembled WGS sequence"/>
</dbReference>
<dbReference type="InterPro" id="IPR000524">
    <property type="entry name" value="Tscrpt_reg_HTH_GntR"/>
</dbReference>
<protein>
    <submittedName>
        <fullName evidence="5">FadR/GntR family transcriptional regulator</fullName>
    </submittedName>
</protein>
<evidence type="ECO:0000256" key="1">
    <source>
        <dbReference type="ARBA" id="ARBA00023015"/>
    </source>
</evidence>
<dbReference type="RefSeq" id="WP_379906938.1">
    <property type="nucleotide sequence ID" value="NZ_JBHRTR010000054.1"/>
</dbReference>
<keyword evidence="1" id="KW-0805">Transcription regulation</keyword>
<evidence type="ECO:0000259" key="4">
    <source>
        <dbReference type="PROSITE" id="PS50949"/>
    </source>
</evidence>
<dbReference type="SMART" id="SM00345">
    <property type="entry name" value="HTH_GNTR"/>
    <property type="match status" value="1"/>
</dbReference>
<dbReference type="Pfam" id="PF07729">
    <property type="entry name" value="FCD"/>
    <property type="match status" value="1"/>
</dbReference>
<dbReference type="CDD" id="cd07377">
    <property type="entry name" value="WHTH_GntR"/>
    <property type="match status" value="1"/>
</dbReference>
<organism evidence="5 6">
    <name type="scientific">Marinibaculum pumilum</name>
    <dbReference type="NCBI Taxonomy" id="1766165"/>
    <lineage>
        <taxon>Bacteria</taxon>
        <taxon>Pseudomonadati</taxon>
        <taxon>Pseudomonadota</taxon>
        <taxon>Alphaproteobacteria</taxon>
        <taxon>Rhodospirillales</taxon>
        <taxon>Rhodospirillaceae</taxon>
        <taxon>Marinibaculum</taxon>
    </lineage>
</organism>
<proteinExistence type="predicted"/>
<dbReference type="Pfam" id="PF00392">
    <property type="entry name" value="GntR"/>
    <property type="match status" value="1"/>
</dbReference>
<keyword evidence="6" id="KW-1185">Reference proteome</keyword>
<dbReference type="Gene3D" id="1.20.120.530">
    <property type="entry name" value="GntR ligand-binding domain-like"/>
    <property type="match status" value="1"/>
</dbReference>
<dbReference type="PROSITE" id="PS50949">
    <property type="entry name" value="HTH_GNTR"/>
    <property type="match status" value="1"/>
</dbReference>
<dbReference type="InterPro" id="IPR036390">
    <property type="entry name" value="WH_DNA-bd_sf"/>
</dbReference>
<dbReference type="InterPro" id="IPR008920">
    <property type="entry name" value="TF_FadR/GntR_C"/>
</dbReference>
<dbReference type="PANTHER" id="PTHR43537">
    <property type="entry name" value="TRANSCRIPTIONAL REGULATOR, GNTR FAMILY"/>
    <property type="match status" value="1"/>
</dbReference>
<feature type="domain" description="HTH gntR-type" evidence="4">
    <location>
        <begin position="23"/>
        <end position="91"/>
    </location>
</feature>
<evidence type="ECO:0000256" key="3">
    <source>
        <dbReference type="ARBA" id="ARBA00023163"/>
    </source>
</evidence>
<name>A0ABV7LA53_9PROT</name>
<dbReference type="EMBL" id="JBHRTR010000054">
    <property type="protein sequence ID" value="MFC3231458.1"/>
    <property type="molecule type" value="Genomic_DNA"/>
</dbReference>
<evidence type="ECO:0000313" key="5">
    <source>
        <dbReference type="EMBL" id="MFC3231458.1"/>
    </source>
</evidence>
<sequence>MPASDRPPPLAAIATNVIATNERATPSLVYRALLQGIRNGSMVPGARLPNERELAQQLNTSRTAVRSALAMMERQGLVHRKVGSGTFLSDQAQEVFSRMDQTDAASHDEVPSFAEIVEGRLLFEPAMMRLVVARVEEADIAAMRSSLAEILSAPTWERFKESIYALHRQVFASTRNRFLMQVMSSILDDRRAVHFDGRDTDKPPPDAVRRQTHKDLAAIVDAVAARDGDRAEALVSDHLMRTLATINIWQ</sequence>
<dbReference type="Gene3D" id="1.10.10.10">
    <property type="entry name" value="Winged helix-like DNA-binding domain superfamily/Winged helix DNA-binding domain"/>
    <property type="match status" value="1"/>
</dbReference>
<dbReference type="PRINTS" id="PR00035">
    <property type="entry name" value="HTHGNTR"/>
</dbReference>
<dbReference type="InterPro" id="IPR036388">
    <property type="entry name" value="WH-like_DNA-bd_sf"/>
</dbReference>
<comment type="caution">
    <text evidence="5">The sequence shown here is derived from an EMBL/GenBank/DDBJ whole genome shotgun (WGS) entry which is preliminary data.</text>
</comment>
<keyword evidence="3" id="KW-0804">Transcription</keyword>
<gene>
    <name evidence="5" type="ORF">ACFOGJ_29690</name>
</gene>
<dbReference type="SUPFAM" id="SSF46785">
    <property type="entry name" value="Winged helix' DNA-binding domain"/>
    <property type="match status" value="1"/>
</dbReference>
<evidence type="ECO:0000313" key="6">
    <source>
        <dbReference type="Proteomes" id="UP001595528"/>
    </source>
</evidence>
<dbReference type="SUPFAM" id="SSF48008">
    <property type="entry name" value="GntR ligand-binding domain-like"/>
    <property type="match status" value="1"/>
</dbReference>